<keyword evidence="2" id="KW-1133">Transmembrane helix</keyword>
<evidence type="ECO:0000256" key="2">
    <source>
        <dbReference type="SAM" id="Phobius"/>
    </source>
</evidence>
<feature type="transmembrane region" description="Helical" evidence="2">
    <location>
        <begin position="21"/>
        <end position="43"/>
    </location>
</feature>
<protein>
    <submittedName>
        <fullName evidence="3">Uncharacterized protein</fullName>
    </submittedName>
</protein>
<keyword evidence="4" id="KW-1185">Reference proteome</keyword>
<dbReference type="Proteomes" id="UP000005459">
    <property type="component" value="Unassembled WGS sequence"/>
</dbReference>
<evidence type="ECO:0000313" key="4">
    <source>
        <dbReference type="Proteomes" id="UP000005459"/>
    </source>
</evidence>
<feature type="region of interest" description="Disordered" evidence="1">
    <location>
        <begin position="45"/>
        <end position="65"/>
    </location>
</feature>
<evidence type="ECO:0000256" key="1">
    <source>
        <dbReference type="SAM" id="MobiDB-lite"/>
    </source>
</evidence>
<keyword evidence="2" id="KW-0472">Membrane</keyword>
<dbReference type="STRING" id="768671.ThimaDRAFT_4457"/>
<gene>
    <name evidence="3" type="ORF">ThimaDRAFT_4457</name>
</gene>
<accession>F9UHQ4</accession>
<evidence type="ECO:0000313" key="3">
    <source>
        <dbReference type="EMBL" id="EGV16230.1"/>
    </source>
</evidence>
<feature type="compositionally biased region" description="Basic and acidic residues" evidence="1">
    <location>
        <begin position="45"/>
        <end position="55"/>
    </location>
</feature>
<name>F9UHQ4_9GAMM</name>
<dbReference type="EMBL" id="AFWV01000020">
    <property type="protein sequence ID" value="EGV16230.1"/>
    <property type="molecule type" value="Genomic_DNA"/>
</dbReference>
<organism evidence="3 4">
    <name type="scientific">Thiocapsa marina 5811</name>
    <dbReference type="NCBI Taxonomy" id="768671"/>
    <lineage>
        <taxon>Bacteria</taxon>
        <taxon>Pseudomonadati</taxon>
        <taxon>Pseudomonadota</taxon>
        <taxon>Gammaproteobacteria</taxon>
        <taxon>Chromatiales</taxon>
        <taxon>Chromatiaceae</taxon>
        <taxon>Thiocapsa</taxon>
    </lineage>
</organism>
<reference evidence="3 4" key="1">
    <citation type="submission" date="2011-06" db="EMBL/GenBank/DDBJ databases">
        <title>The draft genome of Thiocapsa marina 5811.</title>
        <authorList>
            <consortium name="US DOE Joint Genome Institute (JGI-PGF)"/>
            <person name="Lucas S."/>
            <person name="Han J."/>
            <person name="Cheng J.-F."/>
            <person name="Goodwin L."/>
            <person name="Pitluck S."/>
            <person name="Peters L."/>
            <person name="Land M.L."/>
            <person name="Hauser L."/>
            <person name="Vogl K."/>
            <person name="Liu Z."/>
            <person name="Imhoff J."/>
            <person name="Thiel V."/>
            <person name="Frigaard N.-U."/>
            <person name="Bryant D."/>
            <person name="Woyke T.J."/>
        </authorList>
    </citation>
    <scope>NUCLEOTIDE SEQUENCE [LARGE SCALE GENOMIC DNA]</scope>
    <source>
        <strain evidence="3 4">5811</strain>
    </source>
</reference>
<proteinExistence type="predicted"/>
<dbReference type="AlphaFoldDB" id="F9UHQ4"/>
<sequence>MEAREAELRAWLKRGGIEMRVSTWLAGAIALLLVQWNFAGAIAGSERESDSRATSEEPETEWVGIDPSTPGVCRLHLSPDSLQLDIEPSQDRLIPASVARAKGPEAQDGRIQIAKIGFLVVDSAANYPRPIRDIAEQWDLESGWYVMRLDACDSGTGHTGQSNWMLFESP</sequence>
<keyword evidence="2" id="KW-0812">Transmembrane</keyword>